<reference evidence="10" key="3">
    <citation type="submission" date="2015-11" db="EMBL/GenBank/DDBJ databases">
        <authorList>
            <person name="Zhang Y."/>
            <person name="Guo Z."/>
        </authorList>
    </citation>
    <scope>NUCLEOTIDE SEQUENCE</scope>
    <source>
        <strain evidence="10">1</strain>
    </source>
</reference>
<dbReference type="PROSITE" id="PS00201">
    <property type="entry name" value="FLAVODOXIN"/>
    <property type="match status" value="1"/>
</dbReference>
<dbReference type="OrthoDB" id="359268at2"/>
<evidence type="ECO:0000313" key="13">
    <source>
        <dbReference type="Proteomes" id="UP000064525"/>
    </source>
</evidence>
<organism evidence="10 13">
    <name type="scientific">Helicobacter typhlonius</name>
    <dbReference type="NCBI Taxonomy" id="76936"/>
    <lineage>
        <taxon>Bacteria</taxon>
        <taxon>Pseudomonadati</taxon>
        <taxon>Campylobacterota</taxon>
        <taxon>Epsilonproteobacteria</taxon>
        <taxon>Campylobacterales</taxon>
        <taxon>Helicobacteraceae</taxon>
        <taxon>Helicobacter</taxon>
    </lineage>
</organism>
<dbReference type="InterPro" id="IPR050619">
    <property type="entry name" value="Flavodoxin"/>
</dbReference>
<feature type="domain" description="Flavodoxin-like" evidence="9">
    <location>
        <begin position="4"/>
        <end position="161"/>
    </location>
</feature>
<dbReference type="PIRSF" id="PIRSF038996">
    <property type="entry name" value="FldA"/>
    <property type="match status" value="1"/>
</dbReference>
<dbReference type="NCBIfam" id="NF006739">
    <property type="entry name" value="PRK09267.1-5"/>
    <property type="match status" value="1"/>
</dbReference>
<dbReference type="InterPro" id="IPR010086">
    <property type="entry name" value="Flavodoxin_lc"/>
</dbReference>
<reference evidence="13" key="2">
    <citation type="submission" date="2015-11" db="EMBL/GenBank/DDBJ databases">
        <authorList>
            <person name="Anvar S.Y."/>
        </authorList>
    </citation>
    <scope>NUCLEOTIDE SEQUENCE [LARGE SCALE GENOMIC DNA]</scope>
</reference>
<evidence type="ECO:0000256" key="8">
    <source>
        <dbReference type="PIRNR" id="PIRNR038996"/>
    </source>
</evidence>
<dbReference type="InterPro" id="IPR001094">
    <property type="entry name" value="Flavdoxin-like"/>
</dbReference>
<comment type="similarity">
    <text evidence="2 8">Belongs to the flavodoxin family.</text>
</comment>
<keyword evidence="5 8" id="KW-0288">FMN</keyword>
<dbReference type="PANTHER" id="PTHR42809:SF1">
    <property type="entry name" value="FLAVODOXIN 1"/>
    <property type="match status" value="1"/>
</dbReference>
<dbReference type="GO" id="GO:0010181">
    <property type="term" value="F:FMN binding"/>
    <property type="evidence" value="ECO:0007669"/>
    <property type="project" value="UniProtKB-UniRule"/>
</dbReference>
<evidence type="ECO:0000256" key="5">
    <source>
        <dbReference type="ARBA" id="ARBA00022643"/>
    </source>
</evidence>
<sequence length="165" mass="17689">MQKIGIFYGSDGGTTQEIAQKIANQIGNAQVFDVASSKTSDLESFSNLILATPTYGSGDLQDDWDSFLSNINEGAFAGKTIALVGVGDQEIYGDTFCNGVAQIYHKASKQGKIIGQTATDGYTFDDSQAVVNGKFVGLVIDESNQQELTDERISKWIESIKTALA</sequence>
<keyword evidence="3 8" id="KW-0813">Transport</keyword>
<evidence type="ECO:0000256" key="4">
    <source>
        <dbReference type="ARBA" id="ARBA00022630"/>
    </source>
</evidence>
<dbReference type="Pfam" id="PF00258">
    <property type="entry name" value="Flavodoxin_1"/>
    <property type="match status" value="1"/>
</dbReference>
<keyword evidence="6 8" id="KW-0249">Electron transport</keyword>
<dbReference type="GeneID" id="78151980"/>
<dbReference type="GO" id="GO:0009055">
    <property type="term" value="F:electron transfer activity"/>
    <property type="evidence" value="ECO:0007669"/>
    <property type="project" value="UniProtKB-UniRule"/>
</dbReference>
<dbReference type="PATRIC" id="fig|76936.10.peg.1801"/>
<dbReference type="PRINTS" id="PR00369">
    <property type="entry name" value="FLAVODOXIN"/>
</dbReference>
<dbReference type="STRING" id="76936.BN2458_PEG1846"/>
<keyword evidence="12" id="KW-1185">Reference proteome</keyword>
<dbReference type="EMBL" id="LN907858">
    <property type="protein sequence ID" value="CUU40729.1"/>
    <property type="molecule type" value="Genomic_DNA"/>
</dbReference>
<evidence type="ECO:0000313" key="12">
    <source>
        <dbReference type="Proteomes" id="UP000029925"/>
    </source>
</evidence>
<accession>A0A099UCX7</accession>
<gene>
    <name evidence="10" type="ORF">BN2458_PEG1846</name>
    <name evidence="11" type="ORF">LS75_007280</name>
</gene>
<evidence type="ECO:0000256" key="6">
    <source>
        <dbReference type="ARBA" id="ARBA00022982"/>
    </source>
</evidence>
<evidence type="ECO:0000256" key="3">
    <source>
        <dbReference type="ARBA" id="ARBA00022448"/>
    </source>
</evidence>
<evidence type="ECO:0000256" key="1">
    <source>
        <dbReference type="ARBA" id="ARBA00001917"/>
    </source>
</evidence>
<protein>
    <recommendedName>
        <fullName evidence="8">Flavodoxin</fullName>
    </recommendedName>
</protein>
<dbReference type="PROSITE" id="PS50902">
    <property type="entry name" value="FLAVODOXIN_LIKE"/>
    <property type="match status" value="1"/>
</dbReference>
<keyword evidence="7" id="KW-0535">Nitrogen fixation</keyword>
<dbReference type="Proteomes" id="UP000029925">
    <property type="component" value="Unassembled WGS sequence"/>
</dbReference>
<reference evidence="11 12" key="1">
    <citation type="journal article" date="2014" name="Genome Announc.">
        <title>Draft genome sequences of eight enterohepatic helicobacter species isolated from both laboratory and wild rodents.</title>
        <authorList>
            <person name="Sheh A."/>
            <person name="Shen Z."/>
            <person name="Fox J.G."/>
        </authorList>
    </citation>
    <scope>NUCLEOTIDE SEQUENCE [LARGE SCALE GENOMIC DNA]</scope>
    <source>
        <strain evidence="11 12">MIT 98-6810</strain>
    </source>
</reference>
<comment type="cofactor">
    <cofactor evidence="1 8">
        <name>FMN</name>
        <dbReference type="ChEBI" id="CHEBI:58210"/>
    </cofactor>
</comment>
<comment type="function">
    <text evidence="8">Low-potential electron donor to a number of redox enzymes.</text>
</comment>
<dbReference type="Proteomes" id="UP000064525">
    <property type="component" value="Chromosome I"/>
</dbReference>
<keyword evidence="4 8" id="KW-0285">Flavoprotein</keyword>
<evidence type="ECO:0000259" key="9">
    <source>
        <dbReference type="PROSITE" id="PS50902"/>
    </source>
</evidence>
<dbReference type="RefSeq" id="WP_034327818.1">
    <property type="nucleotide sequence ID" value="NZ_CAJTQN010000001.1"/>
</dbReference>
<evidence type="ECO:0000256" key="2">
    <source>
        <dbReference type="ARBA" id="ARBA00005267"/>
    </source>
</evidence>
<dbReference type="AlphaFoldDB" id="A0A099UCX7"/>
<dbReference type="InterPro" id="IPR029039">
    <property type="entry name" value="Flavoprotein-like_sf"/>
</dbReference>
<dbReference type="Gene3D" id="3.40.50.360">
    <property type="match status" value="1"/>
</dbReference>
<dbReference type="InterPro" id="IPR001226">
    <property type="entry name" value="Flavodoxin_CS"/>
</dbReference>
<proteinExistence type="inferred from homology"/>
<dbReference type="SUPFAM" id="SSF52218">
    <property type="entry name" value="Flavoproteins"/>
    <property type="match status" value="1"/>
</dbReference>
<dbReference type="PANTHER" id="PTHR42809">
    <property type="entry name" value="FLAVODOXIN 2"/>
    <property type="match status" value="1"/>
</dbReference>
<evidence type="ECO:0000313" key="11">
    <source>
        <dbReference type="EMBL" id="TLD78243.1"/>
    </source>
</evidence>
<name>A0A099UCX7_9HELI</name>
<evidence type="ECO:0000256" key="7">
    <source>
        <dbReference type="ARBA" id="ARBA00023231"/>
    </source>
</evidence>
<dbReference type="InterPro" id="IPR008254">
    <property type="entry name" value="Flavodoxin/NO_synth"/>
</dbReference>
<evidence type="ECO:0000313" key="10">
    <source>
        <dbReference type="EMBL" id="CUU40729.1"/>
    </source>
</evidence>
<dbReference type="EMBL" id="JRPF02000008">
    <property type="protein sequence ID" value="TLD78243.1"/>
    <property type="molecule type" value="Genomic_DNA"/>
</dbReference>
<dbReference type="KEGG" id="hty:BN2458_PEG1846"/>
<dbReference type="NCBIfam" id="TIGR01752">
    <property type="entry name" value="flav_long"/>
    <property type="match status" value="1"/>
</dbReference>